<proteinExistence type="predicted"/>
<dbReference type="EMBL" id="JAKNHQ010000006">
    <property type="protein sequence ID" value="MCG4610464.1"/>
    <property type="molecule type" value="Genomic_DNA"/>
</dbReference>
<dbReference type="RefSeq" id="WP_237966637.1">
    <property type="nucleotide sequence ID" value="NZ_JAKNHQ010000006.1"/>
</dbReference>
<comment type="caution">
    <text evidence="1">The sequence shown here is derived from an EMBL/GenBank/DDBJ whole genome shotgun (WGS) entry which is preliminary data.</text>
</comment>
<protein>
    <submittedName>
        <fullName evidence="1">Uncharacterized protein</fullName>
    </submittedName>
</protein>
<evidence type="ECO:0000313" key="2">
    <source>
        <dbReference type="Proteomes" id="UP001298681"/>
    </source>
</evidence>
<organism evidence="1 2">
    <name type="scientific">Anaeromassilibacillus senegalensis</name>
    <dbReference type="NCBI Taxonomy" id="1673717"/>
    <lineage>
        <taxon>Bacteria</taxon>
        <taxon>Bacillati</taxon>
        <taxon>Bacillota</taxon>
        <taxon>Clostridia</taxon>
        <taxon>Eubacteriales</taxon>
        <taxon>Acutalibacteraceae</taxon>
        <taxon>Anaeromassilibacillus</taxon>
    </lineage>
</organism>
<accession>A0ABS9MI26</accession>
<gene>
    <name evidence="1" type="ORF">L0P57_05900</name>
</gene>
<reference evidence="1 2" key="1">
    <citation type="submission" date="2022-01" db="EMBL/GenBank/DDBJ databases">
        <title>Collection of gut derived symbiotic bacterial strains cultured from healthy donors.</title>
        <authorList>
            <person name="Lin H."/>
            <person name="Kohout C."/>
            <person name="Waligurski E."/>
            <person name="Pamer E.G."/>
        </authorList>
    </citation>
    <scope>NUCLEOTIDE SEQUENCE [LARGE SCALE GENOMIC DNA]</scope>
    <source>
        <strain evidence="1 2">DFI.7.58</strain>
    </source>
</reference>
<dbReference type="Proteomes" id="UP001298681">
    <property type="component" value="Unassembled WGS sequence"/>
</dbReference>
<name>A0ABS9MI26_9FIRM</name>
<keyword evidence="2" id="KW-1185">Reference proteome</keyword>
<sequence length="595" mass="66681">MKENLLIGGCAALVLVALSAFGLWHTQGDASYHMDPDLAQFGVSYTVEPTDIESKIVSVSIELTPDKLSPDRMFYLDIGEVEASEPVCTDADGTEIALNNLGSAWEIGPVSEDCESVVFQYDVKLGENTGVDFQVDGDLYEDLLAFQGKKVLMMPLFDSNNLTHMEKYISSVSFQLAGGSDWNAIIPFAPANSSEKSFQLERPTWYDYYDLINSSYCFGSFEPLNLSSGGENAVFYLDSAIRESAELNDLSMVISFYNYYTGVFGSNLDKPVVLLRTNEDGESTILSGVGGQSAAISLSMYTPDACQTMSRTLYHAFFDSKVHARNLHYQPNEWLYRGLGDRYVNASAEALPQELKDLYGIQVQDDLNTRYMKYLFISLKDPVMASLSSDMEGSMAAGQEDFYFNVKVPLILETIESFTSQKQENALLHYLMEQPQRQDVNISRLMQDLLGDNEEMVRAYFSGTSFIPNYWNLSAQNWSAEDTVNLLAGYEDTLSTLFDQQYVLYPYDPVFLIKTDRLYQEIEERDLSFATPEVEQLVKDYSETLYLLLMQNALRADLCGIDDPGAAGVKTELNSQENGQIWADYVASVGMEELV</sequence>
<evidence type="ECO:0000313" key="1">
    <source>
        <dbReference type="EMBL" id="MCG4610464.1"/>
    </source>
</evidence>